<feature type="region of interest" description="Disordered" evidence="4">
    <location>
        <begin position="974"/>
        <end position="1017"/>
    </location>
</feature>
<evidence type="ECO:0000256" key="1">
    <source>
        <dbReference type="ARBA" id="ARBA00022737"/>
    </source>
</evidence>
<protein>
    <submittedName>
        <fullName evidence="5">Flocculation protein FLO11</fullName>
    </submittedName>
</protein>
<evidence type="ECO:0000313" key="5">
    <source>
        <dbReference type="Ensembl" id="ENSCINP00000019996.3"/>
    </source>
</evidence>
<dbReference type="InParanoid" id="F6XFA2"/>
<evidence type="ECO:0000256" key="4">
    <source>
        <dbReference type="SAM" id="MobiDB-lite"/>
    </source>
</evidence>
<evidence type="ECO:0000256" key="3">
    <source>
        <dbReference type="PROSITE-ProRule" id="PRU00023"/>
    </source>
</evidence>
<dbReference type="InterPro" id="IPR051070">
    <property type="entry name" value="NF-kappa-B_inhibitor"/>
</dbReference>
<dbReference type="SMART" id="SM00248">
    <property type="entry name" value="ANK"/>
    <property type="match status" value="6"/>
</dbReference>
<feature type="compositionally biased region" description="Polar residues" evidence="4">
    <location>
        <begin position="984"/>
        <end position="1017"/>
    </location>
</feature>
<dbReference type="STRING" id="7719.ENSCINP00000019996"/>
<dbReference type="PROSITE" id="PS50088">
    <property type="entry name" value="ANK_REPEAT"/>
    <property type="match status" value="4"/>
</dbReference>
<dbReference type="PROSITE" id="PS50297">
    <property type="entry name" value="ANK_REP_REGION"/>
    <property type="match status" value="4"/>
</dbReference>
<dbReference type="InterPro" id="IPR036770">
    <property type="entry name" value="Ankyrin_rpt-contain_sf"/>
</dbReference>
<keyword evidence="1" id="KW-0677">Repeat</keyword>
<dbReference type="GeneTree" id="ENSGT00940000174033"/>
<dbReference type="Pfam" id="PF12796">
    <property type="entry name" value="Ank_2"/>
    <property type="match status" value="2"/>
</dbReference>
<name>F6XFA2_CIOIN</name>
<dbReference type="OMA" id="TECHLAS"/>
<dbReference type="Ensembl" id="ENSCINT00000019996.3">
    <property type="protein sequence ID" value="ENSCINP00000019996.3"/>
    <property type="gene ID" value="ENSCING00000009876.3"/>
</dbReference>
<feature type="repeat" description="ANK" evidence="3">
    <location>
        <begin position="132"/>
        <end position="164"/>
    </location>
</feature>
<feature type="region of interest" description="Disordered" evidence="4">
    <location>
        <begin position="321"/>
        <end position="340"/>
    </location>
</feature>
<sequence>NKHDLTPKETLFIATECHLASLQDNDGDTPLHISIVRHDTQKSLELIRLFQISRKNIDILNRLMQTPLHLAVITSQCEVVDGLLNCAANPNVLDRFGCNVAHIAAKYNSLTCLQSVFKYSKFPLDIEKINLEGVTALHVAVQNNSINVLKQLLQHGANIDVKDNKSGRSALIYAIESDNVIIVELLLEQGASVCEQTYSGDTALHIASGRAVQSIIRLLLRKGADATNRNLPNEDLHFFSPDSQLQTLQMIQAGMTNGDKQNAQLMRSMSCPTTPSEPKSMSHKSIMGKHQLENENQDESEISIKRNRLEVLKKEMNSQILGSSGSTISTNKTELNEDSTTDKRSIFPCIKPFGFSSYSSILPPPPPILSSGRAAYLPPQFYKEELFRKCIQDRNVMKTSVSPFLIIPKQEKDVSPTTSEAPIPSPTSTCNEYKIENCQSDVRGQIIPKQEGKTSPALTKPTLPIMTQYRRQAERSMSLPGSPNPSDEALFQVAREGLAVAAMPSLSTSNSLDFITQANTVPSKIRPARQAEIKSKTNELQKLALQGLAVAAMKEMKHEIVEKSRGTEYNEIYRRPLEHFISKDGRKSSTSFGIPSQLQGTARQSPIEPSLLLLAQASVVQPDDASSKREDHQISVETKQSLREVILEKKKSMEPKIPVSYTTVQTASNQTHISVEIVRPNIPTSLETNVKTENTEDVTVPLQQNESLKSASSETSATDDSLQDIRQRLVQLNYEIQHLLSPSSDRPNPADTQQRMSTYSAEYARLCQKAKELSKNTMVSAEPVETSAAYSPQKPVNPLYPVASIRPVHQTVFPHSPQLVLHPQLMSPQLPMPLHYPYMVPNYSVMPGKHYPSPMYYLDYRRQVPTMPTTHLWQNPVTSVPQKSAVVATVKVLNTHAKKSFKPGQPSSETDEAKLIKPVHQVPNFPQESYALPQSSQTVSMTTAHTTTTSILHKKPMAAVIAIPKLEVGEDQPLNLSKKEEQPLNLQTSGWNSRMTHTLSTPSAVESASSKMQSYYK</sequence>
<feature type="repeat" description="ANK" evidence="3">
    <location>
        <begin position="63"/>
        <end position="95"/>
    </location>
</feature>
<proteinExistence type="predicted"/>
<reference evidence="5" key="3">
    <citation type="submission" date="2025-08" db="UniProtKB">
        <authorList>
            <consortium name="Ensembl"/>
        </authorList>
    </citation>
    <scope>IDENTIFICATION</scope>
</reference>
<dbReference type="PANTHER" id="PTHR46680">
    <property type="entry name" value="NF-KAPPA-B INHIBITOR ALPHA"/>
    <property type="match status" value="1"/>
</dbReference>
<dbReference type="EMBL" id="EAAA01000509">
    <property type="status" value="NOT_ANNOTATED_CDS"/>
    <property type="molecule type" value="Genomic_DNA"/>
</dbReference>
<gene>
    <name evidence="5" type="primary">LOC778910</name>
</gene>
<feature type="compositionally biased region" description="Polar residues" evidence="4">
    <location>
        <begin position="321"/>
        <end position="333"/>
    </location>
</feature>
<feature type="repeat" description="ANK" evidence="3">
    <location>
        <begin position="199"/>
        <end position="231"/>
    </location>
</feature>
<dbReference type="Gene3D" id="1.25.40.20">
    <property type="entry name" value="Ankyrin repeat-containing domain"/>
    <property type="match status" value="1"/>
</dbReference>
<accession>F6XFA2</accession>
<dbReference type="InterPro" id="IPR002110">
    <property type="entry name" value="Ankyrin_rpt"/>
</dbReference>
<evidence type="ECO:0000313" key="6">
    <source>
        <dbReference type="Proteomes" id="UP000008144"/>
    </source>
</evidence>
<evidence type="ECO:0000256" key="2">
    <source>
        <dbReference type="ARBA" id="ARBA00023043"/>
    </source>
</evidence>
<dbReference type="AlphaFoldDB" id="F6XFA2"/>
<organism evidence="5 6">
    <name type="scientific">Ciona intestinalis</name>
    <name type="common">Transparent sea squirt</name>
    <name type="synonym">Ascidia intestinalis</name>
    <dbReference type="NCBI Taxonomy" id="7719"/>
    <lineage>
        <taxon>Eukaryota</taxon>
        <taxon>Metazoa</taxon>
        <taxon>Chordata</taxon>
        <taxon>Tunicata</taxon>
        <taxon>Ascidiacea</taxon>
        <taxon>Phlebobranchia</taxon>
        <taxon>Cionidae</taxon>
        <taxon>Ciona</taxon>
    </lineage>
</organism>
<dbReference type="PANTHER" id="PTHR46680:SF2">
    <property type="entry name" value="NF-KAPPA-B INHIBITOR ZETA"/>
    <property type="match status" value="1"/>
</dbReference>
<keyword evidence="2 3" id="KW-0040">ANK repeat</keyword>
<reference evidence="5" key="4">
    <citation type="submission" date="2025-09" db="UniProtKB">
        <authorList>
            <consortium name="Ensembl"/>
        </authorList>
    </citation>
    <scope>IDENTIFICATION</scope>
</reference>
<dbReference type="HOGENOM" id="CLU_296760_0_0_1"/>
<reference evidence="6" key="1">
    <citation type="journal article" date="2002" name="Science">
        <title>The draft genome of Ciona intestinalis: insights into chordate and vertebrate origins.</title>
        <authorList>
            <person name="Dehal P."/>
            <person name="Satou Y."/>
            <person name="Campbell R.K."/>
            <person name="Chapman J."/>
            <person name="Degnan B."/>
            <person name="De Tomaso A."/>
            <person name="Davidson B."/>
            <person name="Di Gregorio A."/>
            <person name="Gelpke M."/>
            <person name="Goodstein D.M."/>
            <person name="Harafuji N."/>
            <person name="Hastings K.E."/>
            <person name="Ho I."/>
            <person name="Hotta K."/>
            <person name="Huang W."/>
            <person name="Kawashima T."/>
            <person name="Lemaire P."/>
            <person name="Martinez D."/>
            <person name="Meinertzhagen I.A."/>
            <person name="Necula S."/>
            <person name="Nonaka M."/>
            <person name="Putnam N."/>
            <person name="Rash S."/>
            <person name="Saiga H."/>
            <person name="Satake M."/>
            <person name="Terry A."/>
            <person name="Yamada L."/>
            <person name="Wang H.G."/>
            <person name="Awazu S."/>
            <person name="Azumi K."/>
            <person name="Boore J."/>
            <person name="Branno M."/>
            <person name="Chin-Bow S."/>
            <person name="DeSantis R."/>
            <person name="Doyle S."/>
            <person name="Francino P."/>
            <person name="Keys D.N."/>
            <person name="Haga S."/>
            <person name="Hayashi H."/>
            <person name="Hino K."/>
            <person name="Imai K.S."/>
            <person name="Inaba K."/>
            <person name="Kano S."/>
            <person name="Kobayashi K."/>
            <person name="Kobayashi M."/>
            <person name="Lee B.I."/>
            <person name="Makabe K.W."/>
            <person name="Manohar C."/>
            <person name="Matassi G."/>
            <person name="Medina M."/>
            <person name="Mochizuki Y."/>
            <person name="Mount S."/>
            <person name="Morishita T."/>
            <person name="Miura S."/>
            <person name="Nakayama A."/>
            <person name="Nishizaka S."/>
            <person name="Nomoto H."/>
            <person name="Ohta F."/>
            <person name="Oishi K."/>
            <person name="Rigoutsos I."/>
            <person name="Sano M."/>
            <person name="Sasaki A."/>
            <person name="Sasakura Y."/>
            <person name="Shoguchi E."/>
            <person name="Shin-i T."/>
            <person name="Spagnuolo A."/>
            <person name="Stainier D."/>
            <person name="Suzuki M.M."/>
            <person name="Tassy O."/>
            <person name="Takatori N."/>
            <person name="Tokuoka M."/>
            <person name="Yagi K."/>
            <person name="Yoshizaki F."/>
            <person name="Wada S."/>
            <person name="Zhang C."/>
            <person name="Hyatt P.D."/>
            <person name="Larimer F."/>
            <person name="Detter C."/>
            <person name="Doggett N."/>
            <person name="Glavina T."/>
            <person name="Hawkins T."/>
            <person name="Richardson P."/>
            <person name="Lucas S."/>
            <person name="Kohara Y."/>
            <person name="Levine M."/>
            <person name="Satoh N."/>
            <person name="Rokhsar D.S."/>
        </authorList>
    </citation>
    <scope>NUCLEOTIDE SEQUENCE [LARGE SCALE GENOMIC DNA]</scope>
</reference>
<dbReference type="Proteomes" id="UP000008144">
    <property type="component" value="Chromosome 10"/>
</dbReference>
<feature type="repeat" description="ANK" evidence="3">
    <location>
        <begin position="166"/>
        <end position="198"/>
    </location>
</feature>
<reference evidence="5" key="2">
    <citation type="journal article" date="2008" name="Genome Biol.">
        <title>Improved genome assembly and evidence-based global gene model set for the chordate Ciona intestinalis: new insight into intron and operon populations.</title>
        <authorList>
            <person name="Satou Y."/>
            <person name="Mineta K."/>
            <person name="Ogasawara M."/>
            <person name="Sasakura Y."/>
            <person name="Shoguchi E."/>
            <person name="Ueno K."/>
            <person name="Yamada L."/>
            <person name="Matsumoto J."/>
            <person name="Wasserscheid J."/>
            <person name="Dewar K."/>
            <person name="Wiley G.B."/>
            <person name="Macmil S.L."/>
            <person name="Roe B.A."/>
            <person name="Zeller R.W."/>
            <person name="Hastings K.E."/>
            <person name="Lemaire P."/>
            <person name="Lindquist E."/>
            <person name="Endo T."/>
            <person name="Hotta K."/>
            <person name="Inaba K."/>
        </authorList>
    </citation>
    <scope>NUCLEOTIDE SEQUENCE [LARGE SCALE GENOMIC DNA]</scope>
    <source>
        <strain evidence="5">wild type</strain>
    </source>
</reference>
<dbReference type="SUPFAM" id="SSF48403">
    <property type="entry name" value="Ankyrin repeat"/>
    <property type="match status" value="1"/>
</dbReference>
<keyword evidence="6" id="KW-1185">Reference proteome</keyword>